<protein>
    <submittedName>
        <fullName evidence="2">Uncharacterized protein</fullName>
    </submittedName>
</protein>
<reference evidence="2 3" key="1">
    <citation type="journal article" date="2016" name="Int. J. Syst. Evol. Microbiol.">
        <title>Chitinibacter fontanus sp. nov., isolated from a spring.</title>
        <authorList>
            <person name="Sheu S.Y."/>
            <person name="Li Y.S."/>
            <person name="Young C.C."/>
            <person name="Chen W.M."/>
        </authorList>
    </citation>
    <scope>NUCLEOTIDE SEQUENCE [LARGE SCALE GENOMIC DNA]</scope>
    <source>
        <strain evidence="2 3">STM-7</strain>
    </source>
</reference>
<sequence length="205" mass="22004">MLIFGQLLTAGSLVQLLCKEIRHRVLLWSLLASLLLHFALLLIAFGAPSNQRQAAPHVAVPSLQIRLMAANPLLVKESAIWSMPSAPEALPPDYGQALSLLAASQLNLPASAVAVADTEAELLNEPSFVPSDFSRASVNLQLAIEIDETGLVRQIHVLSGHLSDEEYPPIFAKIAQLQFRPAIRQGRGVASSKIYNVAFSAPAGD</sequence>
<keyword evidence="1" id="KW-0812">Transmembrane</keyword>
<name>A0A7D5ZB41_9NEIS</name>
<organism evidence="2 3">
    <name type="scientific">Chitinibacter fontanus</name>
    <dbReference type="NCBI Taxonomy" id="1737446"/>
    <lineage>
        <taxon>Bacteria</taxon>
        <taxon>Pseudomonadati</taxon>
        <taxon>Pseudomonadota</taxon>
        <taxon>Betaproteobacteria</taxon>
        <taxon>Neisseriales</taxon>
        <taxon>Chitinibacteraceae</taxon>
        <taxon>Chitinibacter</taxon>
    </lineage>
</organism>
<evidence type="ECO:0000313" key="2">
    <source>
        <dbReference type="EMBL" id="QLI80766.1"/>
    </source>
</evidence>
<dbReference type="AlphaFoldDB" id="A0A7D5ZB41"/>
<keyword evidence="3" id="KW-1185">Reference proteome</keyword>
<proteinExistence type="predicted"/>
<dbReference type="KEGG" id="cfon:HZU75_04055"/>
<keyword evidence="1" id="KW-0472">Membrane</keyword>
<dbReference type="Proteomes" id="UP000510822">
    <property type="component" value="Chromosome"/>
</dbReference>
<feature type="transmembrane region" description="Helical" evidence="1">
    <location>
        <begin position="28"/>
        <end position="47"/>
    </location>
</feature>
<accession>A0A7D5ZB41</accession>
<gene>
    <name evidence="2" type="ORF">HZU75_04055</name>
</gene>
<evidence type="ECO:0000256" key="1">
    <source>
        <dbReference type="SAM" id="Phobius"/>
    </source>
</evidence>
<evidence type="ECO:0000313" key="3">
    <source>
        <dbReference type="Proteomes" id="UP000510822"/>
    </source>
</evidence>
<dbReference type="EMBL" id="CP058952">
    <property type="protein sequence ID" value="QLI80766.1"/>
    <property type="molecule type" value="Genomic_DNA"/>
</dbReference>
<dbReference type="RefSeq" id="WP_180307900.1">
    <property type="nucleotide sequence ID" value="NZ_CP058952.1"/>
</dbReference>
<keyword evidence="1" id="KW-1133">Transmembrane helix</keyword>